<feature type="compositionally biased region" description="Basic and acidic residues" evidence="12">
    <location>
        <begin position="491"/>
        <end position="512"/>
    </location>
</feature>
<dbReference type="GO" id="GO:0005737">
    <property type="term" value="C:cytoplasm"/>
    <property type="evidence" value="ECO:0007669"/>
    <property type="project" value="UniProtKB-SubCell"/>
</dbReference>
<evidence type="ECO:0000256" key="6">
    <source>
        <dbReference type="ARBA" id="ARBA00022759"/>
    </source>
</evidence>
<evidence type="ECO:0000256" key="2">
    <source>
        <dbReference type="ARBA" id="ARBA00009262"/>
    </source>
</evidence>
<gene>
    <name evidence="14" type="ORF">BCR37DRAFT_378157</name>
</gene>
<dbReference type="PANTHER" id="PTHR16036:SF2">
    <property type="entry name" value="TRNA ENDONUCLEASE ANKZF1"/>
    <property type="match status" value="1"/>
</dbReference>
<dbReference type="RefSeq" id="XP_040726883.1">
    <property type="nucleotide sequence ID" value="XM_040868982.1"/>
</dbReference>
<evidence type="ECO:0000313" key="14">
    <source>
        <dbReference type="EMBL" id="ORY85100.1"/>
    </source>
</evidence>
<dbReference type="AlphaFoldDB" id="A0A1Y2FMA9"/>
<feature type="domain" description="VLRF1" evidence="13">
    <location>
        <begin position="118"/>
        <end position="264"/>
    </location>
</feature>
<dbReference type="InterPro" id="IPR036770">
    <property type="entry name" value="Ankyrin_rpt-contain_sf"/>
</dbReference>
<keyword evidence="15" id="KW-1185">Reference proteome</keyword>
<sequence>MTPSSQAIEKPIYIYDIPQELLKTLKPLTQSHISQIHADEHYDDAALTDSDEEEDLSAVLQVKASLVDDAPVQPTKGSPITWATSSIVPPPTKLGIYSTMLPSADSSIASIQMSNTSKPRSIAMFMVGGGHFAGAIISLNGSTVAKCSIKATKGFHRYTTRRKQGGAQSANDNAKGAANSAGAQIRRYNEIALKEDIAGLFQEWKAMLEDVELILIRASGAASRKLLHDAGLAKQDPRVRGFPINTRRATQAEIIRSFHILTRLQLGSVLDDKEEVKPRAAPAPLPKVVEEIPDKRLVGLTERLLPLIKRNKIPAIKQILQEESMDATKFLLEPKKSFAHTPTLLHYAASAGADAVVKLLLDLGADPTRTNAEQQTPFEVSSGKGTRDAFRLWRGAGHEATCDWDAARVPAALTFEQVKARQAREAEERSEQEAIEATRREQELERIKKESEAAEAQRQAAEGKRRGPGRSLALGVLGQSTSADLNNLTPEMKKKVERERRARAAEARFGKK</sequence>
<keyword evidence="6 11" id="KW-0255">Endonuclease</keyword>
<evidence type="ECO:0000256" key="7">
    <source>
        <dbReference type="ARBA" id="ARBA00022801"/>
    </source>
</evidence>
<evidence type="ECO:0000259" key="13">
    <source>
        <dbReference type="PROSITE" id="PS52044"/>
    </source>
</evidence>
<evidence type="ECO:0000313" key="15">
    <source>
        <dbReference type="Proteomes" id="UP000193685"/>
    </source>
</evidence>
<dbReference type="GO" id="GO:0036503">
    <property type="term" value="P:ERAD pathway"/>
    <property type="evidence" value="ECO:0007669"/>
    <property type="project" value="TreeGrafter"/>
</dbReference>
<reference evidence="14 15" key="1">
    <citation type="submission" date="2016-07" db="EMBL/GenBank/DDBJ databases">
        <title>Pervasive Adenine N6-methylation of Active Genes in Fungi.</title>
        <authorList>
            <consortium name="DOE Joint Genome Institute"/>
            <person name="Mondo S.J."/>
            <person name="Dannebaum R.O."/>
            <person name="Kuo R.C."/>
            <person name="Labutti K."/>
            <person name="Haridas S."/>
            <person name="Kuo A."/>
            <person name="Salamov A."/>
            <person name="Ahrendt S.R."/>
            <person name="Lipzen A."/>
            <person name="Sullivan W."/>
            <person name="Andreopoulos W.B."/>
            <person name="Clum A."/>
            <person name="Lindquist E."/>
            <person name="Daum C."/>
            <person name="Ramamoorthy G.K."/>
            <person name="Gryganskyi A."/>
            <person name="Culley D."/>
            <person name="Magnuson J.K."/>
            <person name="James T.Y."/>
            <person name="O'Malley M.A."/>
            <person name="Stajich J.E."/>
            <person name="Spatafora J.W."/>
            <person name="Visel A."/>
            <person name="Grigoriev I.V."/>
        </authorList>
    </citation>
    <scope>NUCLEOTIDE SEQUENCE [LARGE SCALE GENOMIC DNA]</scope>
    <source>
        <strain evidence="14 15">12-1054</strain>
    </source>
</reference>
<keyword evidence="4 11" id="KW-0540">Nuclease</keyword>
<dbReference type="GeneID" id="63785581"/>
<keyword evidence="9" id="KW-0175">Coiled coil</keyword>
<keyword evidence="7 11" id="KW-0378">Hydrolase</keyword>
<protein>
    <recommendedName>
        <fullName evidence="13">VLRF1 domain-containing protein</fullName>
    </recommendedName>
</protein>
<accession>A0A1Y2FMA9</accession>
<dbReference type="PROSITE" id="PS50088">
    <property type="entry name" value="ANK_REPEAT"/>
    <property type="match status" value="1"/>
</dbReference>
<evidence type="ECO:0000256" key="5">
    <source>
        <dbReference type="ARBA" id="ARBA00022737"/>
    </source>
</evidence>
<evidence type="ECO:0000256" key="9">
    <source>
        <dbReference type="ARBA" id="ARBA00023054"/>
    </source>
</evidence>
<evidence type="ECO:0000256" key="4">
    <source>
        <dbReference type="ARBA" id="ARBA00022722"/>
    </source>
</evidence>
<evidence type="ECO:0000256" key="12">
    <source>
        <dbReference type="SAM" id="MobiDB-lite"/>
    </source>
</evidence>
<evidence type="ECO:0000256" key="10">
    <source>
        <dbReference type="PROSITE-ProRule" id="PRU00023"/>
    </source>
</evidence>
<comment type="caution">
    <text evidence="14">The sequence shown here is derived from an EMBL/GenBank/DDBJ whole genome shotgun (WGS) entry which is preliminary data.</text>
</comment>
<dbReference type="PROSITE" id="PS50297">
    <property type="entry name" value="ANK_REP_REGION"/>
    <property type="match status" value="1"/>
</dbReference>
<evidence type="ECO:0000256" key="1">
    <source>
        <dbReference type="ARBA" id="ARBA00004496"/>
    </source>
</evidence>
<dbReference type="OrthoDB" id="429841at2759"/>
<comment type="domain">
    <text evidence="11">The VLRF1 domain mediates binding to the 60S ribosomal subunit.</text>
</comment>
<dbReference type="PROSITE" id="PS52044">
    <property type="entry name" value="VLRF1"/>
    <property type="match status" value="1"/>
</dbReference>
<feature type="repeat" description="ANK" evidence="10">
    <location>
        <begin position="340"/>
        <end position="372"/>
    </location>
</feature>
<organism evidence="14 15">
    <name type="scientific">Protomyces lactucae-debilis</name>
    <dbReference type="NCBI Taxonomy" id="2754530"/>
    <lineage>
        <taxon>Eukaryota</taxon>
        <taxon>Fungi</taxon>
        <taxon>Dikarya</taxon>
        <taxon>Ascomycota</taxon>
        <taxon>Taphrinomycotina</taxon>
        <taxon>Taphrinomycetes</taxon>
        <taxon>Taphrinales</taxon>
        <taxon>Protomycetaceae</taxon>
        <taxon>Protomyces</taxon>
    </lineage>
</organism>
<dbReference type="InterPro" id="IPR041175">
    <property type="entry name" value="VLRF1/Vms1"/>
</dbReference>
<dbReference type="STRING" id="56484.A0A1Y2FMA9"/>
<dbReference type="InterPro" id="IPR002110">
    <property type="entry name" value="Ankyrin_rpt"/>
</dbReference>
<dbReference type="OMA" id="ERWTCNT"/>
<dbReference type="SUPFAM" id="SSF48403">
    <property type="entry name" value="Ankyrin repeat"/>
    <property type="match status" value="1"/>
</dbReference>
<feature type="region of interest" description="Disordered" evidence="12">
    <location>
        <begin position="425"/>
        <end position="512"/>
    </location>
</feature>
<dbReference type="Proteomes" id="UP000193685">
    <property type="component" value="Unassembled WGS sequence"/>
</dbReference>
<name>A0A1Y2FMA9_PROLT</name>
<feature type="active site" evidence="11">
    <location>
        <position position="168"/>
    </location>
</feature>
<dbReference type="PANTHER" id="PTHR16036">
    <property type="entry name" value="ANKYRIN REPEAT AND ZINC FINGER DOMAIN-CONTAINING PROTEIN 1"/>
    <property type="match status" value="1"/>
</dbReference>
<keyword evidence="8 10" id="KW-0040">ANK repeat</keyword>
<proteinExistence type="inferred from homology"/>
<dbReference type="EMBL" id="MCFI01000005">
    <property type="protein sequence ID" value="ORY85100.1"/>
    <property type="molecule type" value="Genomic_DNA"/>
</dbReference>
<dbReference type="GO" id="GO:0016787">
    <property type="term" value="F:hydrolase activity"/>
    <property type="evidence" value="ECO:0007669"/>
    <property type="project" value="UniProtKB-KW"/>
</dbReference>
<dbReference type="GO" id="GO:0004519">
    <property type="term" value="F:endonuclease activity"/>
    <property type="evidence" value="ECO:0007669"/>
    <property type="project" value="UniProtKB-KW"/>
</dbReference>
<keyword evidence="3 11" id="KW-0963">Cytoplasm</keyword>
<keyword evidence="5" id="KW-0677">Repeat</keyword>
<comment type="similarity">
    <text evidence="2 11">Belongs to the ANKZF1/VMS1 family.</text>
</comment>
<comment type="subcellular location">
    <subcellularLocation>
        <location evidence="1">Cytoplasm</location>
    </subcellularLocation>
</comment>
<evidence type="ECO:0000256" key="8">
    <source>
        <dbReference type="ARBA" id="ARBA00023043"/>
    </source>
</evidence>
<dbReference type="Pfam" id="PF18826">
    <property type="entry name" value="bVLRF1"/>
    <property type="match status" value="1"/>
</dbReference>
<dbReference type="Pfam" id="PF00023">
    <property type="entry name" value="Ank"/>
    <property type="match status" value="1"/>
</dbReference>
<feature type="compositionally biased region" description="Polar residues" evidence="12">
    <location>
        <begin position="478"/>
        <end position="489"/>
    </location>
</feature>
<evidence type="ECO:0000256" key="3">
    <source>
        <dbReference type="ARBA" id="ARBA00022490"/>
    </source>
</evidence>
<dbReference type="Gene3D" id="1.25.40.20">
    <property type="entry name" value="Ankyrin repeat-containing domain"/>
    <property type="match status" value="1"/>
</dbReference>
<dbReference type="InterPro" id="IPR047139">
    <property type="entry name" value="ANKZ1/VMS1"/>
</dbReference>
<evidence type="ECO:0000256" key="11">
    <source>
        <dbReference type="PROSITE-ProRule" id="PRU01389"/>
    </source>
</evidence>
<feature type="compositionally biased region" description="Basic and acidic residues" evidence="12">
    <location>
        <begin position="425"/>
        <end position="452"/>
    </location>
</feature>
<dbReference type="SMART" id="SM00248">
    <property type="entry name" value="ANK"/>
    <property type="match status" value="1"/>
</dbReference>